<gene>
    <name evidence="6" type="ORF">DW663_03210</name>
</gene>
<dbReference type="InterPro" id="IPR000709">
    <property type="entry name" value="Leu_Ile_Val-bd"/>
</dbReference>
<evidence type="ECO:0000256" key="3">
    <source>
        <dbReference type="ARBA" id="ARBA00022729"/>
    </source>
</evidence>
<dbReference type="CDD" id="cd06347">
    <property type="entry name" value="PBP1_ABC_LivK_ligand_binding-like"/>
    <property type="match status" value="1"/>
</dbReference>
<evidence type="ECO:0000256" key="1">
    <source>
        <dbReference type="ARBA" id="ARBA00010062"/>
    </source>
</evidence>
<organism evidence="6 7">
    <name type="scientific">Fusobacterium mortiferum</name>
    <dbReference type="NCBI Taxonomy" id="850"/>
    <lineage>
        <taxon>Bacteria</taxon>
        <taxon>Fusobacteriati</taxon>
        <taxon>Fusobacteriota</taxon>
        <taxon>Fusobacteriia</taxon>
        <taxon>Fusobacteriales</taxon>
        <taxon>Fusobacteriaceae</taxon>
        <taxon>Fusobacterium</taxon>
    </lineage>
</organism>
<dbReference type="RefSeq" id="WP_118234083.1">
    <property type="nucleotide sequence ID" value="NZ_QRHL01000003.1"/>
</dbReference>
<dbReference type="InterPro" id="IPR028082">
    <property type="entry name" value="Peripla_BP_I"/>
</dbReference>
<evidence type="ECO:0000256" key="2">
    <source>
        <dbReference type="ARBA" id="ARBA00022448"/>
    </source>
</evidence>
<name>A0A414PZ17_FUSMR</name>
<protein>
    <submittedName>
        <fullName evidence="6">Amino acid-binding protein</fullName>
    </submittedName>
</protein>
<dbReference type="PRINTS" id="PR00337">
    <property type="entry name" value="LEUILEVALBP"/>
</dbReference>
<comment type="caution">
    <text evidence="6">The sequence shown here is derived from an EMBL/GenBank/DDBJ whole genome shotgun (WGS) entry which is preliminary data.</text>
</comment>
<evidence type="ECO:0000259" key="5">
    <source>
        <dbReference type="Pfam" id="PF13458"/>
    </source>
</evidence>
<dbReference type="PANTHER" id="PTHR30483:SF6">
    <property type="entry name" value="PERIPLASMIC BINDING PROTEIN OF ABC TRANSPORTER FOR NATURAL AMINO ACIDS"/>
    <property type="match status" value="1"/>
</dbReference>
<dbReference type="GO" id="GO:0006865">
    <property type="term" value="P:amino acid transport"/>
    <property type="evidence" value="ECO:0007669"/>
    <property type="project" value="UniProtKB-KW"/>
</dbReference>
<dbReference type="Pfam" id="PF13458">
    <property type="entry name" value="Peripla_BP_6"/>
    <property type="match status" value="1"/>
</dbReference>
<dbReference type="EMBL" id="QRHL01000003">
    <property type="protein sequence ID" value="RHF73808.1"/>
    <property type="molecule type" value="Genomic_DNA"/>
</dbReference>
<accession>A0A414PZ17</accession>
<dbReference type="PROSITE" id="PS51257">
    <property type="entry name" value="PROKAR_LIPOPROTEIN"/>
    <property type="match status" value="1"/>
</dbReference>
<dbReference type="InterPro" id="IPR028081">
    <property type="entry name" value="Leu-bd"/>
</dbReference>
<sequence>MKKIIAMLAGAAMMVSCGGNQTQEESSTIKVGGMGPLTGSAAMYGTTIEKGAKLAFEEINNNGGVLGKKLEYISLDEKADPIEAVNAYNKLVDEGVVAILGSVTSKPTLAVVELAAKDGMPMITPTGTQINITDAGPNVFRVCFTDPYQGSTLAKFAKDKLNAKTAAVMVNTSSDYSDGIANAFIEQAKKEGIEIVAKEGYSDGDKDFKAQLTKINGENPDILMVPEYYELSALIATQAREIGMKSTFVGPDGWDGIIGALDPSAYSVVDNSYFTNHYSAEDSSEKVQSFLKKYREKYNEEPTAFSALAYDNVYILKNAIEKAGTTDKEDLVKAIKASDMDGITGHLTFDEKNNPIKAVTIIKVKDGKYIFDSVVETK</sequence>
<dbReference type="InterPro" id="IPR051010">
    <property type="entry name" value="BCAA_transport"/>
</dbReference>
<dbReference type="Proteomes" id="UP000284676">
    <property type="component" value="Unassembled WGS sequence"/>
</dbReference>
<comment type="similarity">
    <text evidence="1">Belongs to the leucine-binding protein family.</text>
</comment>
<evidence type="ECO:0000256" key="4">
    <source>
        <dbReference type="ARBA" id="ARBA00022970"/>
    </source>
</evidence>
<dbReference type="AlphaFoldDB" id="A0A414PZ17"/>
<evidence type="ECO:0000313" key="6">
    <source>
        <dbReference type="EMBL" id="RHF73808.1"/>
    </source>
</evidence>
<reference evidence="6 7" key="1">
    <citation type="submission" date="2018-08" db="EMBL/GenBank/DDBJ databases">
        <title>A genome reference for cultivated species of the human gut microbiota.</title>
        <authorList>
            <person name="Zou Y."/>
            <person name="Xue W."/>
            <person name="Luo G."/>
        </authorList>
    </citation>
    <scope>NUCLEOTIDE SEQUENCE [LARGE SCALE GENOMIC DNA]</scope>
    <source>
        <strain evidence="6 7">AM25-1</strain>
    </source>
</reference>
<dbReference type="Gene3D" id="3.40.50.2300">
    <property type="match status" value="2"/>
</dbReference>
<evidence type="ECO:0000313" key="7">
    <source>
        <dbReference type="Proteomes" id="UP000284676"/>
    </source>
</evidence>
<dbReference type="SUPFAM" id="SSF53822">
    <property type="entry name" value="Periplasmic binding protein-like I"/>
    <property type="match status" value="1"/>
</dbReference>
<proteinExistence type="inferred from homology"/>
<dbReference type="PANTHER" id="PTHR30483">
    <property type="entry name" value="LEUCINE-SPECIFIC-BINDING PROTEIN"/>
    <property type="match status" value="1"/>
</dbReference>
<keyword evidence="4" id="KW-0029">Amino-acid transport</keyword>
<keyword evidence="3" id="KW-0732">Signal</keyword>
<keyword evidence="2" id="KW-0813">Transport</keyword>
<feature type="domain" description="Leucine-binding protein" evidence="5">
    <location>
        <begin position="28"/>
        <end position="367"/>
    </location>
</feature>